<dbReference type="CDD" id="cd19531">
    <property type="entry name" value="LCL_NRPS-like"/>
    <property type="match status" value="3"/>
</dbReference>
<dbReference type="SMART" id="SM00823">
    <property type="entry name" value="PKS_PP"/>
    <property type="match status" value="3"/>
</dbReference>
<dbReference type="Pfam" id="PF13193">
    <property type="entry name" value="AMP-binding_C"/>
    <property type="match status" value="3"/>
</dbReference>
<dbReference type="Gene3D" id="1.10.1200.10">
    <property type="entry name" value="ACP-like"/>
    <property type="match status" value="2"/>
</dbReference>
<dbReference type="NCBIfam" id="TIGR01733">
    <property type="entry name" value="AA-adenyl-dom"/>
    <property type="match status" value="2"/>
</dbReference>
<dbReference type="Gene3D" id="3.30.300.30">
    <property type="match status" value="3"/>
</dbReference>
<dbReference type="Gene3D" id="3.40.50.980">
    <property type="match status" value="4"/>
</dbReference>
<dbReference type="Gene3D" id="3.30.559.30">
    <property type="entry name" value="Nonribosomal peptide synthetase, condensation domain"/>
    <property type="match status" value="3"/>
</dbReference>
<dbReference type="Gene3D" id="2.30.38.10">
    <property type="entry name" value="Luciferase, Domain 3"/>
    <property type="match status" value="3"/>
</dbReference>
<keyword evidence="7" id="KW-1185">Reference proteome</keyword>
<organism evidence="6 7">
    <name type="scientific">Hyalangium rubrum</name>
    <dbReference type="NCBI Taxonomy" id="3103134"/>
    <lineage>
        <taxon>Bacteria</taxon>
        <taxon>Pseudomonadati</taxon>
        <taxon>Myxococcota</taxon>
        <taxon>Myxococcia</taxon>
        <taxon>Myxococcales</taxon>
        <taxon>Cystobacterineae</taxon>
        <taxon>Archangiaceae</taxon>
        <taxon>Hyalangium</taxon>
    </lineage>
</organism>
<evidence type="ECO:0000256" key="2">
    <source>
        <dbReference type="ARBA" id="ARBA00022450"/>
    </source>
</evidence>
<dbReference type="EMBL" id="JAXIVS010000001">
    <property type="protein sequence ID" value="MDY7225116.1"/>
    <property type="molecule type" value="Genomic_DNA"/>
</dbReference>
<dbReference type="InterPro" id="IPR036736">
    <property type="entry name" value="ACP-like_sf"/>
</dbReference>
<comment type="cofactor">
    <cofactor evidence="1">
        <name>pantetheine 4'-phosphate</name>
        <dbReference type="ChEBI" id="CHEBI:47942"/>
    </cofactor>
</comment>
<dbReference type="RefSeq" id="WP_321543835.1">
    <property type="nucleotide sequence ID" value="NZ_JAXIVS010000001.1"/>
</dbReference>
<dbReference type="Gene3D" id="3.40.50.1820">
    <property type="entry name" value="alpha/beta hydrolase"/>
    <property type="match status" value="1"/>
</dbReference>
<feature type="region of interest" description="Disordered" evidence="4">
    <location>
        <begin position="2800"/>
        <end position="2823"/>
    </location>
</feature>
<dbReference type="InterPro" id="IPR045851">
    <property type="entry name" value="AMP-bd_C_sf"/>
</dbReference>
<feature type="domain" description="Carrier" evidence="5">
    <location>
        <begin position="2065"/>
        <end position="2140"/>
    </location>
</feature>
<evidence type="ECO:0000259" key="5">
    <source>
        <dbReference type="PROSITE" id="PS50075"/>
    </source>
</evidence>
<sequence>MSPTPEIRPSPLAMTQRPAVDSQQQQQFDPDEVFVFPMSFGQRRLWLAEQLSPGSAVYHLPVAIRLTGPLQASALEQALRHIVERHETLRTTFATVEDQPVQVIHPAREHTLEREDLSTLPAAERERALEALAEREGLRPFELGRGPLLRTRLVRLSDTEHVLLLAMHHLIADGWSALVLVRELGALYGALARGQAPTLPELPIQYADFTAWQAERLTGEALEKLVGYWRQRLTGSPALLALPTDLPRPAVRGHLGASQPVALPKRLIEALRVLAREEGCSLYMVLLAAFQTLLYRQSGQSDIVVGSPMAHRQAPGTEGLIGYFVDMLPLRVDLSGNPTFRALLRRVREVALEAYSHQELPLEKVLEAVAPRRGAGHTPLFQAILALTEAAGEQLSLAGLDIRISELDTRTAKFDLSLLLEEGREGIRGRLEYSTELFASWRMEALVQQWVALLEDAAARPDARIDRLQMMGAEERQRVLALGRGAASPYPREATLGQLFEQQARATPDAVAVEFGEERVSYAELDARANALAHRLRERGVGPEVVVALAAQRSVEFVVGMLGILKAGGAYLPVDPATPERRLRFMLEEAGARGVLAQRRWLERLPEVSAPVWVLEDEARERRAEAPARADGAEHLAYVMFTSGSTGKPKGVAVNHRGVIRLVRGSDCLEFSSSERILLFSAVAFDASTLEIWGALLNGGTLVVAPPHLLGFSELAALLERARISTLWLTAGLFHQMVDAHPEALVGVRQLIAGGDALSPPHVKRLLELRRGGALINGYGPTENTTFTSCHRMEPGASVGASVPLGRPIAQTDLFILDGNLEPVPLGVVGELYTSGDGLARGYVGRPELTAERFVPHPFSQKPGDRLYRTGDLARLRPDGVVEFFGRADTQVKLRGFRIETGEIEAVLCQHPAVKEAVVGVRGAGEDKRLVAYFTSEARPAPDAAVLKAWLASQLPEYMVPTAFVGLEALPLNASGKVDRAALPEPTGVVLQGERVAPRTPVEERLAELWRALLGIQEVGVHDNFFELGGHSLLATQLGSRIRQVFSVELPLRALFEAPTIAEQAARVQVSSPEASGPALPPLVPVSREQDLPPSFAQQRLWLLDQLDPGSPLYNIAGAVRMSGRLDVEALTLSLGGVVARHEALRTSFVSRAGEPFLKLHPPMPLPLVTRDLSALPEAERLAEARRQAAEWAQLPFDLSRPPLLRALLLRLGAEEHRLVLSVHHIVSDGWSLGVLIQEVATLYGAVLSGQPAALAPLPFQYADFAQWQRSWLQGERLQQLLAYWKQQLIGAPDATDLPLDRPRPAVQSFKGELLLFTLSPRLTDSLRALSQRQGATLFMTLFSAFNVLLSRYTGQEDLVVGTTIAHRTRAELEGLIGFFVNTLAIRTDLSGAPRFVDLLGRVKQTLLAAYAHQDAPFDQVVDALQPVRDLSRTPLFQVMFDLINTPRRELALPELTLRAEQAETGTSKFDFSVQMEEVDGGLLGTVEYNTELFERGTMERMVRHFEHVLEELLATPEAPVAHLSLLTPQEWNQQIIEWNRTEHEWESLEPFPVLFERQVDRTPEAIAVTCAGRALTYAQLDGLANRVAHVLRARGVGPEDIVAVLQERDIEYLVCMLGIFKAGAAYVPLDPVVPKPRLASIVEQSRCRLVLTEARYRELAQALQPDGVLDIREVLQAGPAERLPCLISGRHMAYLLFTSGSTGTPKGAMLEHEGMLNHALAMARQMDVTAADGMAQSARQSFDVSVWQFLATLLAGGRICILQDHVVLDPDLLLERIVSDRVTLIELVPTQLNMLLGSIEAQGAQARVASVLRWMVSTGEALMPELASRWFRSFPNLPLLNAYGPTECSDDVTCNKVYEPPARTWAAVPIHGTLENLRVYVLDAGLRPLPIGAAGELCIGGLGVGRGYMADPAKTANVFVPDPFSEEPGMRLYRTGDRVRYLPNGAIEYLGRVDHQVKIRGVRIETGEIESVLATHPRVHECVVMARTDTPGEKQLVGYVSPRGEGVPDERELRRFLKDRLPPQMVPAAIVILEALPLLPNGKVNRRALPAPTGERSRLVGSVAPRTPVEQKLAAIWAQVLRLESVGVEDNFFELGGHSLMATQVISRAREALGVELPVRSLFESPTVAGLAQRAQQLLSQGGPVGVPPPVTPVPREGTLPLSYAQVRLWVLEQFEPGSAVYNIPGALRMRGQLDVDALERSFNEILARHESLRCVFREEQGAPVQVVIPSLHLPLPVVELSDLDAEVREQEVQRLGTEEAQRGFELSQGPLVRARLLRLGPTEHVLLLTMHHIVSDGWSVGVFLKELGALYEAFSQGKPSPLPPLPIQYMDYAVWQRKWLQGETLDTLMRFWKQRLTGVEPLDLKTDRPRSAAQGANGMQRSSRLSRELTEGLRALSQKRGATLFMTLLAGFKVLLWRYTRQEDLTVGTPVANRNRAEVEGLIGFFINTLVLRNEVSGEEPFTELLDRVRLGTVEAYAHQEAPFDRVVEAVQPERDLTRTPLFQVMFELQNIPDETHGVRLPGLELVAQELGTGTAKFDLMFTLSEAPEGLTVGVEYDADLFDAETIERMVRHFEVLLSGIVARPEVRLSDLPLLREAEEHALRASWARPERDTGLERFPELQMAARKQGVAPRAYVLDAWLRPVPPGVPGELCLGGWPAGASVGSEDAARTADTFVPDPLSTEPEARMVRTGELVREGPQGELEFLGKVQPPARRRSSRLDIGEGEALLREHPAVADCVLVSRTVGLEQHIVAYVVGREGQPKPSPEALEGYLASRLPRERVPASYMLLDTLPRTPDGKVDRTALPVPEGELDDGYTAPRTPTEERLATLWQELLGVSRVGVYDNFFDLGGHSLVAVQILSRIRKEFQAELPVTSLFEDATVAGLAARLEAAGQSGPEFEPPPLVAISRYEE</sequence>
<feature type="region of interest" description="Disordered" evidence="4">
    <location>
        <begin position="1"/>
        <end position="26"/>
    </location>
</feature>
<proteinExistence type="predicted"/>
<evidence type="ECO:0000256" key="3">
    <source>
        <dbReference type="ARBA" id="ARBA00022553"/>
    </source>
</evidence>
<dbReference type="InterPro" id="IPR023213">
    <property type="entry name" value="CAT-like_dom_sf"/>
</dbReference>
<dbReference type="CDD" id="cd12117">
    <property type="entry name" value="A_NRPS_Srf_like"/>
    <property type="match status" value="1"/>
</dbReference>
<dbReference type="InterPro" id="IPR006162">
    <property type="entry name" value="Ppantetheine_attach_site"/>
</dbReference>
<dbReference type="InterPro" id="IPR010071">
    <property type="entry name" value="AA_adenyl_dom"/>
</dbReference>
<dbReference type="InterPro" id="IPR029058">
    <property type="entry name" value="AB_hydrolase_fold"/>
</dbReference>
<name>A0ABU5GVK8_9BACT</name>
<dbReference type="InterPro" id="IPR025110">
    <property type="entry name" value="AMP-bd_C"/>
</dbReference>
<dbReference type="NCBIfam" id="NF003417">
    <property type="entry name" value="PRK04813.1"/>
    <property type="match status" value="3"/>
</dbReference>
<dbReference type="Pfam" id="PF00668">
    <property type="entry name" value="Condensation"/>
    <property type="match status" value="3"/>
</dbReference>
<evidence type="ECO:0000256" key="1">
    <source>
        <dbReference type="ARBA" id="ARBA00001957"/>
    </source>
</evidence>
<evidence type="ECO:0000313" key="6">
    <source>
        <dbReference type="EMBL" id="MDY7225116.1"/>
    </source>
</evidence>
<dbReference type="SUPFAM" id="SSF56801">
    <property type="entry name" value="Acetyl-CoA synthetase-like"/>
    <property type="match status" value="3"/>
</dbReference>
<dbReference type="PROSITE" id="PS00012">
    <property type="entry name" value="PHOSPHOPANTETHEINE"/>
    <property type="match status" value="3"/>
</dbReference>
<dbReference type="InterPro" id="IPR000873">
    <property type="entry name" value="AMP-dep_synth/lig_dom"/>
</dbReference>
<dbReference type="PROSITE" id="PS50075">
    <property type="entry name" value="CARRIER"/>
    <property type="match status" value="3"/>
</dbReference>
<comment type="caution">
    <text evidence="6">The sequence shown here is derived from an EMBL/GenBank/DDBJ whole genome shotgun (WGS) entry which is preliminary data.</text>
</comment>
<dbReference type="PROSITE" id="PS00455">
    <property type="entry name" value="AMP_BINDING"/>
    <property type="match status" value="2"/>
</dbReference>
<dbReference type="InterPro" id="IPR020806">
    <property type="entry name" value="PKS_PP-bd"/>
</dbReference>
<dbReference type="Gene3D" id="3.30.559.10">
    <property type="entry name" value="Chloramphenicol acetyltransferase-like domain"/>
    <property type="match status" value="3"/>
</dbReference>
<dbReference type="InterPro" id="IPR020845">
    <property type="entry name" value="AMP-binding_CS"/>
</dbReference>
<evidence type="ECO:0000313" key="7">
    <source>
        <dbReference type="Proteomes" id="UP001291309"/>
    </source>
</evidence>
<keyword evidence="2" id="KW-0596">Phosphopantetheine</keyword>
<dbReference type="SUPFAM" id="SSF52777">
    <property type="entry name" value="CoA-dependent acyltransferases"/>
    <property type="match status" value="6"/>
</dbReference>
<dbReference type="InterPro" id="IPR001242">
    <property type="entry name" value="Condensation_dom"/>
</dbReference>
<evidence type="ECO:0000256" key="4">
    <source>
        <dbReference type="SAM" id="MobiDB-lite"/>
    </source>
</evidence>
<dbReference type="Pfam" id="PF00550">
    <property type="entry name" value="PP-binding"/>
    <property type="match status" value="3"/>
</dbReference>
<gene>
    <name evidence="6" type="ORF">SYV04_01930</name>
</gene>
<dbReference type="CDD" id="cd05930">
    <property type="entry name" value="A_NRPS"/>
    <property type="match status" value="1"/>
</dbReference>
<accession>A0ABU5GVK8</accession>
<feature type="domain" description="Carrier" evidence="5">
    <location>
        <begin position="997"/>
        <end position="1072"/>
    </location>
</feature>
<dbReference type="InterPro" id="IPR009081">
    <property type="entry name" value="PP-bd_ACP"/>
</dbReference>
<dbReference type="PANTHER" id="PTHR45527">
    <property type="entry name" value="NONRIBOSOMAL PEPTIDE SYNTHETASE"/>
    <property type="match status" value="1"/>
</dbReference>
<dbReference type="Proteomes" id="UP001291309">
    <property type="component" value="Unassembled WGS sequence"/>
</dbReference>
<dbReference type="Pfam" id="PF00501">
    <property type="entry name" value="AMP-binding"/>
    <property type="match status" value="2"/>
</dbReference>
<dbReference type="SUPFAM" id="SSF47336">
    <property type="entry name" value="ACP-like"/>
    <property type="match status" value="3"/>
</dbReference>
<feature type="domain" description="Carrier" evidence="5">
    <location>
        <begin position="2821"/>
        <end position="2896"/>
    </location>
</feature>
<reference evidence="6 7" key="1">
    <citation type="submission" date="2023-12" db="EMBL/GenBank/DDBJ databases">
        <title>the genome sequence of Hyalangium sp. s54d21.</title>
        <authorList>
            <person name="Zhang X."/>
        </authorList>
    </citation>
    <scope>NUCLEOTIDE SEQUENCE [LARGE SCALE GENOMIC DNA]</scope>
    <source>
        <strain evidence="7">s54d21</strain>
    </source>
</reference>
<dbReference type="PANTHER" id="PTHR45527:SF1">
    <property type="entry name" value="FATTY ACID SYNTHASE"/>
    <property type="match status" value="1"/>
</dbReference>
<protein>
    <submittedName>
        <fullName evidence="6">Amino acid adenylation domain-containing protein</fullName>
    </submittedName>
</protein>
<keyword evidence="3" id="KW-0597">Phosphoprotein</keyword>